<proteinExistence type="predicted"/>
<keyword evidence="1" id="KW-0812">Transmembrane</keyword>
<dbReference type="EMBL" id="LR134289">
    <property type="protein sequence ID" value="VEE10383.1"/>
    <property type="molecule type" value="Genomic_DNA"/>
</dbReference>
<dbReference type="Proteomes" id="UP000279227">
    <property type="component" value="Chromosome"/>
</dbReference>
<dbReference type="STRING" id="525257.HMPREF0204_10026"/>
<feature type="transmembrane region" description="Helical" evidence="1">
    <location>
        <begin position="38"/>
        <end position="55"/>
    </location>
</feature>
<sequence length="198" mass="23245">MSNKNIVIAYLAVTLIFLFGIIISLNHYSLAGYYTDKIINWLWLAMTVFIIIRFWKKKGVKVYFGVLISGIILSILPMMIPFFNILLYFSTLGCDQQIKLNDIYRMERGRPGALYNPMITIYKKEGIFEKQTARVLYRDITEDILPPSLQRITDERELPIQEAKLVNVNNDSIGIEYHIKNKKKVIYHKNKLNWFDDL</sequence>
<evidence type="ECO:0000313" key="2">
    <source>
        <dbReference type="EMBL" id="VEE10383.1"/>
    </source>
</evidence>
<feature type="transmembrane region" description="Helical" evidence="1">
    <location>
        <begin position="62"/>
        <end position="89"/>
    </location>
</feature>
<keyword evidence="1" id="KW-1133">Transmembrane helix</keyword>
<feature type="transmembrane region" description="Helical" evidence="1">
    <location>
        <begin position="7"/>
        <end position="26"/>
    </location>
</feature>
<gene>
    <name evidence="2" type="ORF">NCTC11432_03975</name>
</gene>
<organism evidence="2 3">
    <name type="scientific">Chryseobacterium gleum</name>
    <name type="common">Flavobacterium gleum</name>
    <dbReference type="NCBI Taxonomy" id="250"/>
    <lineage>
        <taxon>Bacteria</taxon>
        <taxon>Pseudomonadati</taxon>
        <taxon>Bacteroidota</taxon>
        <taxon>Flavobacteriia</taxon>
        <taxon>Flavobacteriales</taxon>
        <taxon>Weeksellaceae</taxon>
        <taxon>Chryseobacterium group</taxon>
        <taxon>Chryseobacterium</taxon>
    </lineage>
</organism>
<dbReference type="AlphaFoldDB" id="A0A448B730"/>
<protein>
    <submittedName>
        <fullName evidence="2">Uncharacterized protein</fullName>
    </submittedName>
</protein>
<dbReference type="OrthoDB" id="1163261at2"/>
<evidence type="ECO:0000313" key="3">
    <source>
        <dbReference type="Proteomes" id="UP000279227"/>
    </source>
</evidence>
<evidence type="ECO:0000256" key="1">
    <source>
        <dbReference type="SAM" id="Phobius"/>
    </source>
</evidence>
<dbReference type="GeneID" id="93018975"/>
<accession>A0A448B730</accession>
<dbReference type="KEGG" id="cgle:NCTC11432_03975"/>
<name>A0A448B730_CHRGE</name>
<keyword evidence="1" id="KW-0472">Membrane</keyword>
<reference evidence="2 3" key="1">
    <citation type="submission" date="2018-12" db="EMBL/GenBank/DDBJ databases">
        <authorList>
            <consortium name="Pathogen Informatics"/>
        </authorList>
    </citation>
    <scope>NUCLEOTIDE SEQUENCE [LARGE SCALE GENOMIC DNA]</scope>
    <source>
        <strain evidence="2 3">NCTC11432</strain>
    </source>
</reference>
<dbReference type="RefSeq" id="WP_002981734.1">
    <property type="nucleotide sequence ID" value="NZ_CP068486.1"/>
</dbReference>